<gene>
    <name evidence="7" type="ORF">BGW38_004042</name>
</gene>
<keyword evidence="6" id="KW-0963">Cytoplasm</keyword>
<evidence type="ECO:0000256" key="6">
    <source>
        <dbReference type="RuleBase" id="RU363068"/>
    </source>
</evidence>
<sequence>MTLTVVSSSKHFGGKLTKYSHPSTATQCDMVFNVFLPKIAAEDNVKVPVLYCLGGLTSTEDNFAIKAGAAMRASQYGLALVFPDTSPRNVGFPEAGVDQEVGYSAGFYLNATQTPWDKNFKMYDYIAKELPSLVAANLPIGGHGAMSIFLKNQESYKSVSAFAPILHPSVSHWGLHAFPKYLGEDRSTWKEYDTIELIKHYASEGKLRKDVTFLIDQGTGDVFYKDRLNTMDLVHAVKDLGIEDQFVVRHQDGYDHGYFFISTFVNDHIDHHAKYLGLSLN</sequence>
<dbReference type="SUPFAM" id="SSF53474">
    <property type="entry name" value="alpha/beta-Hydrolases"/>
    <property type="match status" value="1"/>
</dbReference>
<comment type="caution">
    <text evidence="7">The sequence shown here is derived from an EMBL/GenBank/DDBJ whole genome shotgun (WGS) entry which is preliminary data.</text>
</comment>
<comment type="subcellular location">
    <subcellularLocation>
        <location evidence="6">Cytoplasm</location>
    </subcellularLocation>
</comment>
<dbReference type="PANTHER" id="PTHR10061">
    <property type="entry name" value="S-FORMYLGLUTATHIONE HYDROLASE"/>
    <property type="match status" value="1"/>
</dbReference>
<keyword evidence="5 6" id="KW-0378">Hydrolase</keyword>
<evidence type="ECO:0000256" key="2">
    <source>
        <dbReference type="ARBA" id="ARBA00012479"/>
    </source>
</evidence>
<reference evidence="7" key="1">
    <citation type="journal article" date="2020" name="Fungal Divers.">
        <title>Resolving the Mortierellaceae phylogeny through synthesis of multi-gene phylogenetics and phylogenomics.</title>
        <authorList>
            <person name="Vandepol N."/>
            <person name="Liber J."/>
            <person name="Desiro A."/>
            <person name="Na H."/>
            <person name="Kennedy M."/>
            <person name="Barry K."/>
            <person name="Grigoriev I.V."/>
            <person name="Miller A.N."/>
            <person name="O'Donnell K."/>
            <person name="Stajich J.E."/>
            <person name="Bonito G."/>
        </authorList>
    </citation>
    <scope>NUCLEOTIDE SEQUENCE</scope>
    <source>
        <strain evidence="7">KOD1015</strain>
    </source>
</reference>
<dbReference type="NCBIfam" id="TIGR02821">
    <property type="entry name" value="fghA_ester_D"/>
    <property type="match status" value="1"/>
</dbReference>
<evidence type="ECO:0000256" key="3">
    <source>
        <dbReference type="ARBA" id="ARBA00016774"/>
    </source>
</evidence>
<comment type="catalytic activity">
    <reaction evidence="6">
        <text>S-formylglutathione + H2O = formate + glutathione + H(+)</text>
        <dbReference type="Rhea" id="RHEA:14961"/>
        <dbReference type="ChEBI" id="CHEBI:15377"/>
        <dbReference type="ChEBI" id="CHEBI:15378"/>
        <dbReference type="ChEBI" id="CHEBI:15740"/>
        <dbReference type="ChEBI" id="CHEBI:57688"/>
        <dbReference type="ChEBI" id="CHEBI:57925"/>
        <dbReference type="EC" id="3.1.2.12"/>
    </reaction>
</comment>
<dbReference type="Proteomes" id="UP000780801">
    <property type="component" value="Unassembled WGS sequence"/>
</dbReference>
<protein>
    <recommendedName>
        <fullName evidence="3 6">S-formylglutathione hydrolase</fullName>
        <ecNumber evidence="2 6">3.1.2.12</ecNumber>
    </recommendedName>
</protein>
<dbReference type="InterPro" id="IPR000801">
    <property type="entry name" value="Esterase-like"/>
</dbReference>
<dbReference type="InterPro" id="IPR029058">
    <property type="entry name" value="AB_hydrolase_fold"/>
</dbReference>
<dbReference type="GO" id="GO:0018738">
    <property type="term" value="F:S-formylglutathione hydrolase activity"/>
    <property type="evidence" value="ECO:0007669"/>
    <property type="project" value="UniProtKB-EC"/>
</dbReference>
<dbReference type="PANTHER" id="PTHR10061:SF0">
    <property type="entry name" value="S-FORMYLGLUTATHIONE HYDROLASE"/>
    <property type="match status" value="1"/>
</dbReference>
<evidence type="ECO:0000256" key="5">
    <source>
        <dbReference type="ARBA" id="ARBA00022801"/>
    </source>
</evidence>
<dbReference type="AlphaFoldDB" id="A0A9P6FQM0"/>
<proteinExistence type="inferred from homology"/>
<dbReference type="GO" id="GO:0052689">
    <property type="term" value="F:carboxylic ester hydrolase activity"/>
    <property type="evidence" value="ECO:0007669"/>
    <property type="project" value="UniProtKB-KW"/>
</dbReference>
<keyword evidence="8" id="KW-1185">Reference proteome</keyword>
<name>A0A9P6FQM0_9FUNG</name>
<dbReference type="EMBL" id="JAABOA010002621">
    <property type="protein sequence ID" value="KAF9579629.1"/>
    <property type="molecule type" value="Genomic_DNA"/>
</dbReference>
<dbReference type="GO" id="GO:0005829">
    <property type="term" value="C:cytosol"/>
    <property type="evidence" value="ECO:0007669"/>
    <property type="project" value="TreeGrafter"/>
</dbReference>
<evidence type="ECO:0000313" key="7">
    <source>
        <dbReference type="EMBL" id="KAF9579629.1"/>
    </source>
</evidence>
<dbReference type="InterPro" id="IPR014186">
    <property type="entry name" value="S-formylglutathione_hydrol"/>
</dbReference>
<organism evidence="7 8">
    <name type="scientific">Lunasporangiospora selenospora</name>
    <dbReference type="NCBI Taxonomy" id="979761"/>
    <lineage>
        <taxon>Eukaryota</taxon>
        <taxon>Fungi</taxon>
        <taxon>Fungi incertae sedis</taxon>
        <taxon>Mucoromycota</taxon>
        <taxon>Mortierellomycotina</taxon>
        <taxon>Mortierellomycetes</taxon>
        <taxon>Mortierellales</taxon>
        <taxon>Mortierellaceae</taxon>
        <taxon>Lunasporangiospora</taxon>
    </lineage>
</organism>
<evidence type="ECO:0000256" key="4">
    <source>
        <dbReference type="ARBA" id="ARBA00022487"/>
    </source>
</evidence>
<dbReference type="OrthoDB" id="420518at2759"/>
<comment type="similarity">
    <text evidence="1 6">Belongs to the esterase D family.</text>
</comment>
<dbReference type="EC" id="3.1.2.12" evidence="2 6"/>
<dbReference type="Pfam" id="PF00756">
    <property type="entry name" value="Esterase"/>
    <property type="match status" value="1"/>
</dbReference>
<evidence type="ECO:0000256" key="1">
    <source>
        <dbReference type="ARBA" id="ARBA00005622"/>
    </source>
</evidence>
<keyword evidence="4 6" id="KW-0719">Serine esterase</keyword>
<dbReference type="Gene3D" id="3.40.50.1820">
    <property type="entry name" value="alpha/beta hydrolase"/>
    <property type="match status" value="1"/>
</dbReference>
<dbReference type="GO" id="GO:0046294">
    <property type="term" value="P:formaldehyde catabolic process"/>
    <property type="evidence" value="ECO:0007669"/>
    <property type="project" value="InterPro"/>
</dbReference>
<evidence type="ECO:0000313" key="8">
    <source>
        <dbReference type="Proteomes" id="UP000780801"/>
    </source>
</evidence>
<accession>A0A9P6FQM0</accession>
<comment type="function">
    <text evidence="6">Serine hydrolase involved in the detoxification of formaldehyde.</text>
</comment>